<gene>
    <name evidence="1" type="ORF">ElyMa_004732800</name>
</gene>
<proteinExistence type="predicted"/>
<organism evidence="1 2">
    <name type="scientific">Elysia marginata</name>
    <dbReference type="NCBI Taxonomy" id="1093978"/>
    <lineage>
        <taxon>Eukaryota</taxon>
        <taxon>Metazoa</taxon>
        <taxon>Spiralia</taxon>
        <taxon>Lophotrochozoa</taxon>
        <taxon>Mollusca</taxon>
        <taxon>Gastropoda</taxon>
        <taxon>Heterobranchia</taxon>
        <taxon>Euthyneura</taxon>
        <taxon>Panpulmonata</taxon>
        <taxon>Sacoglossa</taxon>
        <taxon>Placobranchoidea</taxon>
        <taxon>Plakobranchidae</taxon>
        <taxon>Elysia</taxon>
    </lineage>
</organism>
<sequence>MLSRSELWLIYCGNRTVCLHSPDIYTPVPVVTGHHWSLVSSLEVTDLGCGRQNQHSVLTVLKGVRRDCLSYRLASEQRNYRSISRLWEEIEMSSDRWKIVSSV</sequence>
<dbReference type="Proteomes" id="UP000762676">
    <property type="component" value="Unassembled WGS sequence"/>
</dbReference>
<reference evidence="1 2" key="1">
    <citation type="journal article" date="2021" name="Elife">
        <title>Chloroplast acquisition without the gene transfer in kleptoplastic sea slugs, Plakobranchus ocellatus.</title>
        <authorList>
            <person name="Maeda T."/>
            <person name="Takahashi S."/>
            <person name="Yoshida T."/>
            <person name="Shimamura S."/>
            <person name="Takaki Y."/>
            <person name="Nagai Y."/>
            <person name="Toyoda A."/>
            <person name="Suzuki Y."/>
            <person name="Arimoto A."/>
            <person name="Ishii H."/>
            <person name="Satoh N."/>
            <person name="Nishiyama T."/>
            <person name="Hasebe M."/>
            <person name="Maruyama T."/>
            <person name="Minagawa J."/>
            <person name="Obokata J."/>
            <person name="Shigenobu S."/>
        </authorList>
    </citation>
    <scope>NUCLEOTIDE SEQUENCE [LARGE SCALE GENOMIC DNA]</scope>
</reference>
<keyword evidence="2" id="KW-1185">Reference proteome</keyword>
<accession>A0AAV4IAK9</accession>
<dbReference type="AlphaFoldDB" id="A0AAV4IAK9"/>
<comment type="caution">
    <text evidence="1">The sequence shown here is derived from an EMBL/GenBank/DDBJ whole genome shotgun (WGS) entry which is preliminary data.</text>
</comment>
<dbReference type="EMBL" id="BMAT01009499">
    <property type="protein sequence ID" value="GFS07474.1"/>
    <property type="molecule type" value="Genomic_DNA"/>
</dbReference>
<evidence type="ECO:0000313" key="2">
    <source>
        <dbReference type="Proteomes" id="UP000762676"/>
    </source>
</evidence>
<evidence type="ECO:0000313" key="1">
    <source>
        <dbReference type="EMBL" id="GFS07474.1"/>
    </source>
</evidence>
<protein>
    <submittedName>
        <fullName evidence="1">Uncharacterized protein</fullName>
    </submittedName>
</protein>
<name>A0AAV4IAK9_9GAST</name>